<evidence type="ECO:0000256" key="5">
    <source>
        <dbReference type="ARBA" id="ARBA00022598"/>
    </source>
</evidence>
<keyword evidence="6 15" id="KW-0479">Metal-binding</keyword>
<keyword evidence="12 15" id="KW-0030">Aminoacyl-tRNA synthetase</keyword>
<comment type="subunit">
    <text evidence="15">Monomer.</text>
</comment>
<accession>A0A154PPG0</accession>
<gene>
    <name evidence="17" type="ORF">WN55_05674</name>
</gene>
<dbReference type="InterPro" id="IPR009000">
    <property type="entry name" value="Transl_B-barrel_sf"/>
</dbReference>
<evidence type="ECO:0000313" key="18">
    <source>
        <dbReference type="Proteomes" id="UP000076502"/>
    </source>
</evidence>
<feature type="binding site" evidence="15">
    <location>
        <position position="651"/>
    </location>
    <ligand>
        <name>Zn(2+)</name>
        <dbReference type="ChEBI" id="CHEBI:29105"/>
    </ligand>
</feature>
<comment type="catalytic activity">
    <reaction evidence="14 15">
        <text>tRNA(Ala) + L-alanine + ATP = L-alanyl-tRNA(Ala) + AMP + diphosphate</text>
        <dbReference type="Rhea" id="RHEA:12540"/>
        <dbReference type="Rhea" id="RHEA-COMP:9657"/>
        <dbReference type="Rhea" id="RHEA-COMP:9923"/>
        <dbReference type="ChEBI" id="CHEBI:30616"/>
        <dbReference type="ChEBI" id="CHEBI:33019"/>
        <dbReference type="ChEBI" id="CHEBI:57972"/>
        <dbReference type="ChEBI" id="CHEBI:78442"/>
        <dbReference type="ChEBI" id="CHEBI:78497"/>
        <dbReference type="ChEBI" id="CHEBI:456215"/>
        <dbReference type="EC" id="6.1.1.7"/>
    </reaction>
</comment>
<feature type="binding site" evidence="15">
    <location>
        <position position="754"/>
    </location>
    <ligand>
        <name>Zn(2+)</name>
        <dbReference type="ChEBI" id="CHEBI:29105"/>
    </ligand>
</feature>
<dbReference type="STRING" id="178035.A0A154PPG0"/>
<dbReference type="Gene3D" id="2.40.30.130">
    <property type="match status" value="1"/>
</dbReference>
<organism evidence="17 18">
    <name type="scientific">Dufourea novaeangliae</name>
    <name type="common">Sweat bee</name>
    <dbReference type="NCBI Taxonomy" id="178035"/>
    <lineage>
        <taxon>Eukaryota</taxon>
        <taxon>Metazoa</taxon>
        <taxon>Ecdysozoa</taxon>
        <taxon>Arthropoda</taxon>
        <taxon>Hexapoda</taxon>
        <taxon>Insecta</taxon>
        <taxon>Pterygota</taxon>
        <taxon>Neoptera</taxon>
        <taxon>Endopterygota</taxon>
        <taxon>Hymenoptera</taxon>
        <taxon>Apocrita</taxon>
        <taxon>Aculeata</taxon>
        <taxon>Apoidea</taxon>
        <taxon>Anthophila</taxon>
        <taxon>Halictidae</taxon>
        <taxon>Rophitinae</taxon>
        <taxon>Dufourea</taxon>
    </lineage>
</organism>
<evidence type="ECO:0000256" key="12">
    <source>
        <dbReference type="ARBA" id="ARBA00023146"/>
    </source>
</evidence>
<dbReference type="InterPro" id="IPR018162">
    <property type="entry name" value="Ala-tRNA-ligase_IIc_anticod-bd"/>
</dbReference>
<keyword evidence="9 15" id="KW-0067">ATP-binding</keyword>
<dbReference type="SUPFAM" id="SSF55681">
    <property type="entry name" value="Class II aaRS and biotin synthetases"/>
    <property type="match status" value="1"/>
</dbReference>
<keyword evidence="4 15" id="KW-0820">tRNA-binding</keyword>
<dbReference type="Gene3D" id="3.30.930.10">
    <property type="entry name" value="Bira Bifunctional Protein, Domain 2"/>
    <property type="match status" value="1"/>
</dbReference>
<dbReference type="Pfam" id="PF07973">
    <property type="entry name" value="tRNA_SAD"/>
    <property type="match status" value="1"/>
</dbReference>
<evidence type="ECO:0000256" key="3">
    <source>
        <dbReference type="ARBA" id="ARBA00017959"/>
    </source>
</evidence>
<evidence type="ECO:0000259" key="16">
    <source>
        <dbReference type="PROSITE" id="PS50860"/>
    </source>
</evidence>
<dbReference type="InterPro" id="IPR018164">
    <property type="entry name" value="Ala-tRNA-synth_IIc_N"/>
</dbReference>
<dbReference type="PANTHER" id="PTHR11777:SF9">
    <property type="entry name" value="ALANINE--TRNA LIGASE, CYTOPLASMIC"/>
    <property type="match status" value="1"/>
</dbReference>
<evidence type="ECO:0000256" key="8">
    <source>
        <dbReference type="ARBA" id="ARBA00022833"/>
    </source>
</evidence>
<dbReference type="InterPro" id="IPR018163">
    <property type="entry name" value="Thr/Ala-tRNA-synth_IIc_edit"/>
</dbReference>
<dbReference type="GO" id="GO:0008270">
    <property type="term" value="F:zinc ion binding"/>
    <property type="evidence" value="ECO:0007669"/>
    <property type="project" value="UniProtKB-UniRule"/>
</dbReference>
<dbReference type="InterPro" id="IPR045864">
    <property type="entry name" value="aa-tRNA-synth_II/BPL/LPL"/>
</dbReference>
<dbReference type="GO" id="GO:0004813">
    <property type="term" value="F:alanine-tRNA ligase activity"/>
    <property type="evidence" value="ECO:0007669"/>
    <property type="project" value="UniProtKB-UniRule"/>
</dbReference>
<dbReference type="SUPFAM" id="SSF55186">
    <property type="entry name" value="ThrRS/AlaRS common domain"/>
    <property type="match status" value="1"/>
</dbReference>
<dbReference type="SUPFAM" id="SSF50447">
    <property type="entry name" value="Translation proteins"/>
    <property type="match status" value="1"/>
</dbReference>
<keyword evidence="8 15" id="KW-0862">Zinc</keyword>
<feature type="binding site" evidence="15">
    <location>
        <position position="758"/>
    </location>
    <ligand>
        <name>Zn(2+)</name>
        <dbReference type="ChEBI" id="CHEBI:29105"/>
    </ligand>
</feature>
<evidence type="ECO:0000256" key="10">
    <source>
        <dbReference type="ARBA" id="ARBA00022884"/>
    </source>
</evidence>
<keyword evidence="5 15" id="KW-0436">Ligase</keyword>
<reference evidence="17 18" key="1">
    <citation type="submission" date="2015-07" db="EMBL/GenBank/DDBJ databases">
        <title>The genome of Dufourea novaeangliae.</title>
        <authorList>
            <person name="Pan H."/>
            <person name="Kapheim K."/>
        </authorList>
    </citation>
    <scope>NUCLEOTIDE SEQUENCE [LARGE SCALE GENOMIC DNA]</scope>
    <source>
        <strain evidence="17">0120121106</strain>
        <tissue evidence="17">Whole body</tissue>
    </source>
</reference>
<dbReference type="PROSITE" id="PS50860">
    <property type="entry name" value="AA_TRNA_LIGASE_II_ALA"/>
    <property type="match status" value="1"/>
</dbReference>
<dbReference type="GO" id="GO:0005739">
    <property type="term" value="C:mitochondrion"/>
    <property type="evidence" value="ECO:0007669"/>
    <property type="project" value="TreeGrafter"/>
</dbReference>
<comment type="domain">
    <text evidence="15">Consists of three domains; the N-terminal catalytic domain, the editing domain and the C-terminal C-Ala domain. The editing domain removes incorrectly charged amino acids, while the C-Ala domain, along with tRNA(Ala), serves as a bridge to cooperatively bring together the editing and aminoacylation centers thus stimulating deacylation of misacylated tRNAs.</text>
</comment>
<evidence type="ECO:0000256" key="14">
    <source>
        <dbReference type="ARBA" id="ARBA00048300"/>
    </source>
</evidence>
<keyword evidence="18" id="KW-1185">Reference proteome</keyword>
<evidence type="ECO:0000256" key="6">
    <source>
        <dbReference type="ARBA" id="ARBA00022723"/>
    </source>
</evidence>
<feature type="domain" description="Alanyl-transfer RNA synthetases family profile" evidence="16">
    <location>
        <begin position="20"/>
        <end position="791"/>
    </location>
</feature>
<evidence type="ECO:0000256" key="2">
    <source>
        <dbReference type="ARBA" id="ARBA00013168"/>
    </source>
</evidence>
<dbReference type="Proteomes" id="UP000076502">
    <property type="component" value="Unassembled WGS sequence"/>
</dbReference>
<dbReference type="CDD" id="cd00673">
    <property type="entry name" value="AlaRS_core"/>
    <property type="match status" value="1"/>
</dbReference>
<dbReference type="EMBL" id="KQ435012">
    <property type="protein sequence ID" value="KZC13771.1"/>
    <property type="molecule type" value="Genomic_DNA"/>
</dbReference>
<evidence type="ECO:0000256" key="11">
    <source>
        <dbReference type="ARBA" id="ARBA00022917"/>
    </source>
</evidence>
<evidence type="ECO:0000256" key="4">
    <source>
        <dbReference type="ARBA" id="ARBA00022555"/>
    </source>
</evidence>
<dbReference type="InterPro" id="IPR002318">
    <property type="entry name" value="Ala-tRNA-lgiase_IIc"/>
</dbReference>
<dbReference type="InterPro" id="IPR012947">
    <property type="entry name" value="tRNA_SAD"/>
</dbReference>
<evidence type="ECO:0000256" key="1">
    <source>
        <dbReference type="ARBA" id="ARBA00008429"/>
    </source>
</evidence>
<dbReference type="Gene3D" id="3.30.980.10">
    <property type="entry name" value="Threonyl-trna Synthetase, Chain A, domain 2"/>
    <property type="match status" value="1"/>
</dbReference>
<evidence type="ECO:0000313" key="17">
    <source>
        <dbReference type="EMBL" id="KZC13771.1"/>
    </source>
</evidence>
<comment type="function">
    <text evidence="15">Catalyzes the attachment of alanine to tRNA(Ala) in a two-step reaction: alanine is first activated by ATP to form Ala-AMP and then transferred to the acceptor end of tRNA(Ala). Also edits incorrectly charged tRNA(Ala) via its editing domain.</text>
</comment>
<keyword evidence="11 15" id="KW-0648">Protein biosynthesis</keyword>
<feature type="binding site" evidence="15">
    <location>
        <position position="647"/>
    </location>
    <ligand>
        <name>Zn(2+)</name>
        <dbReference type="ChEBI" id="CHEBI:29105"/>
    </ligand>
</feature>
<dbReference type="SMART" id="SM00863">
    <property type="entry name" value="tRNA_SAD"/>
    <property type="match status" value="1"/>
</dbReference>
<proteinExistence type="inferred from homology"/>
<evidence type="ECO:0000256" key="9">
    <source>
        <dbReference type="ARBA" id="ARBA00022840"/>
    </source>
</evidence>
<protein>
    <recommendedName>
        <fullName evidence="3">Alanine--tRNA ligase</fullName>
        <ecNumber evidence="2">6.1.1.7</ecNumber>
    </recommendedName>
    <alternativeName>
        <fullName evidence="13">Alanyl-tRNA synthetase</fullName>
    </alternativeName>
</protein>
<dbReference type="GO" id="GO:0002161">
    <property type="term" value="F:aminoacyl-tRNA deacylase activity"/>
    <property type="evidence" value="ECO:0007669"/>
    <property type="project" value="TreeGrafter"/>
</dbReference>
<dbReference type="Pfam" id="PF01411">
    <property type="entry name" value="tRNA-synt_2c"/>
    <property type="match status" value="2"/>
</dbReference>
<keyword evidence="10 15" id="KW-0694">RNA-binding</keyword>
<dbReference type="AlphaFoldDB" id="A0A154PPG0"/>
<evidence type="ECO:0000256" key="13">
    <source>
        <dbReference type="ARBA" id="ARBA00032577"/>
    </source>
</evidence>
<dbReference type="PRINTS" id="PR00980">
    <property type="entry name" value="TRNASYNTHALA"/>
</dbReference>
<dbReference type="InterPro" id="IPR023033">
    <property type="entry name" value="Ala_tRNA_ligase_euk/bac"/>
</dbReference>
<dbReference type="SUPFAM" id="SSF101353">
    <property type="entry name" value="Putative anticodon-binding domain of alanyl-tRNA synthetase (AlaRS)"/>
    <property type="match status" value="1"/>
</dbReference>
<comment type="cofactor">
    <cofactor evidence="15">
        <name>Zn(2+)</name>
        <dbReference type="ChEBI" id="CHEBI:29105"/>
    </cofactor>
    <text evidence="15">Binds 1 zinc ion per subunit.</text>
</comment>
<dbReference type="OrthoDB" id="2423964at2759"/>
<dbReference type="GO" id="GO:0000049">
    <property type="term" value="F:tRNA binding"/>
    <property type="evidence" value="ECO:0007669"/>
    <property type="project" value="UniProtKB-KW"/>
</dbReference>
<name>A0A154PPG0_DUFNO</name>
<dbReference type="InterPro" id="IPR018165">
    <property type="entry name" value="Ala-tRNA-synth_IIc_core"/>
</dbReference>
<dbReference type="FunFam" id="3.30.930.10:FF:000011">
    <property type="entry name" value="Alanine--tRNA ligase, cytoplasmic"/>
    <property type="match status" value="1"/>
</dbReference>
<evidence type="ECO:0000256" key="7">
    <source>
        <dbReference type="ARBA" id="ARBA00022741"/>
    </source>
</evidence>
<dbReference type="GO" id="GO:0005524">
    <property type="term" value="F:ATP binding"/>
    <property type="evidence" value="ECO:0007669"/>
    <property type="project" value="UniProtKB-UniRule"/>
</dbReference>
<sequence length="870" mass="99162">MNRALLVRPYSSSTSSSIKKSAKLIRNEFLDYFKGSLGHTFVRSSPVTPLNDQTIAFVNAGMNQFKGVFLNYHDPPATKVTNSQKCIRISGKHNDLDVVGNDTYHHTFFEMLGNWSFGDYFKKEACLYAWDLLTKHYGLKKDLLYITYFGGNEQLGLEPDLECKDIWLSIGVAKDKVLPFNMKDNFWEMGVNGPCGPCTEIHIDHRRRGSNQSMRVNKGYADLTELWNIVFIQYERLANGTIVPLPKYHVDTGMGLERLVALLQEKTSNYDTDLFQPLFKAIQKYTKAPEYKGEFFNDEYNLDSAYRILADHSRMITVALADGAVLEKNNKLRKIIRKAIDVGERVFKKENILLELSYAVADNLGDVYPELQTNLKKVQKIIEFEKELFKRLRVTSGKEWNKIVEIRPELASVTDWTAPGLLSGYKYLQNTLKNLITTKTLPGNVAFKLYDTYGLSEETINELAEIESLNLDTEAFQNELQNIKYQSKIGLNRKCQMHIKGSIDLLEKSHIPKTDDTLKYEYVFVENDYRFPTIESKVVGLIINGNLMLNNKNGITNENTKLEERDEIGVILDRTLCYSLEGGQISDCGTIYMKDLILHINNVVKMNNYVIHICNVNLKDLDQKLKIGDNCMVSIDSNHRKGLMQHHTAAHLLSASLRQTIQAIYPRDSLIFPHTLKLQCTSFGEKLSLEKLKKIEKSINNVIQTNAPVKIKVLNSSELLAEDFVTVIPGEIYPYTGIRIVEIDTCTLKSKEACCGTHVHRTGVLEHFCFLSYSSKGAANFTVNGAVGSFAKSAKIAGENIQRKILNLDHKLTNDQIGYEAFELIYKEIKNELKDNTKKTPIPYIVREECLKQLEDLNKNTWIQTKEAEK</sequence>
<dbReference type="HAMAP" id="MF_00036_B">
    <property type="entry name" value="Ala_tRNA_synth_B"/>
    <property type="match status" value="1"/>
</dbReference>
<dbReference type="EC" id="6.1.1.7" evidence="2"/>
<dbReference type="GO" id="GO:0006419">
    <property type="term" value="P:alanyl-tRNA aminoacylation"/>
    <property type="evidence" value="ECO:0007669"/>
    <property type="project" value="InterPro"/>
</dbReference>
<dbReference type="PANTHER" id="PTHR11777">
    <property type="entry name" value="ALANYL-TRNA SYNTHETASE"/>
    <property type="match status" value="1"/>
</dbReference>
<comment type="similarity">
    <text evidence="1">Belongs to the class-II aminoacyl-tRNA synthetase family. Alax-L subfamily.</text>
</comment>
<keyword evidence="7 15" id="KW-0547">Nucleotide-binding</keyword>
<evidence type="ECO:0000256" key="15">
    <source>
        <dbReference type="HAMAP-Rule" id="MF_03133"/>
    </source>
</evidence>
<dbReference type="InterPro" id="IPR050058">
    <property type="entry name" value="Ala-tRNA_ligase"/>
</dbReference>